<evidence type="ECO:0000256" key="6">
    <source>
        <dbReference type="ARBA" id="ARBA00022763"/>
    </source>
</evidence>
<dbReference type="GO" id="GO:0042276">
    <property type="term" value="P:error-prone translesion synthesis"/>
    <property type="evidence" value="ECO:0007669"/>
    <property type="project" value="TreeGrafter"/>
</dbReference>
<organism evidence="12 13">
    <name type="scientific">Clostridium thermosuccinogenes</name>
    <dbReference type="NCBI Taxonomy" id="84032"/>
    <lineage>
        <taxon>Bacteria</taxon>
        <taxon>Bacillati</taxon>
        <taxon>Bacillota</taxon>
        <taxon>Clostridia</taxon>
        <taxon>Eubacteriales</taxon>
        <taxon>Clostridiaceae</taxon>
        <taxon>Clostridium</taxon>
    </lineage>
</organism>
<dbReference type="Gene3D" id="3.30.1490.100">
    <property type="entry name" value="DNA polymerase, Y-family, little finger domain"/>
    <property type="match status" value="1"/>
</dbReference>
<keyword evidence="13" id="KW-1185">Reference proteome</keyword>
<dbReference type="InterPro" id="IPR050116">
    <property type="entry name" value="DNA_polymerase-Y"/>
</dbReference>
<dbReference type="GO" id="GO:0009432">
    <property type="term" value="P:SOS response"/>
    <property type="evidence" value="ECO:0007669"/>
    <property type="project" value="TreeGrafter"/>
</dbReference>
<dbReference type="GO" id="GO:0005829">
    <property type="term" value="C:cytosol"/>
    <property type="evidence" value="ECO:0007669"/>
    <property type="project" value="TreeGrafter"/>
</dbReference>
<gene>
    <name evidence="10" type="primary">dinB</name>
    <name evidence="12" type="ORF">CDQ84_13255</name>
</gene>
<dbReference type="AlphaFoldDB" id="A0A2K2FB32"/>
<dbReference type="SUPFAM" id="SSF100879">
    <property type="entry name" value="Lesion bypass DNA polymerase (Y-family), little finger domain"/>
    <property type="match status" value="1"/>
</dbReference>
<dbReference type="InterPro" id="IPR017961">
    <property type="entry name" value="DNA_pol_Y-fam_little_finger"/>
</dbReference>
<feature type="binding site" evidence="10">
    <location>
        <position position="9"/>
    </location>
    <ligand>
        <name>Mg(2+)</name>
        <dbReference type="ChEBI" id="CHEBI:18420"/>
    </ligand>
</feature>
<feature type="binding site" evidence="10">
    <location>
        <position position="105"/>
    </location>
    <ligand>
        <name>Mg(2+)</name>
        <dbReference type="ChEBI" id="CHEBI:18420"/>
    </ligand>
</feature>
<evidence type="ECO:0000256" key="3">
    <source>
        <dbReference type="ARBA" id="ARBA00022679"/>
    </source>
</evidence>
<keyword evidence="10" id="KW-0963">Cytoplasm</keyword>
<dbReference type="GO" id="GO:0000287">
    <property type="term" value="F:magnesium ion binding"/>
    <property type="evidence" value="ECO:0007669"/>
    <property type="project" value="UniProtKB-UniRule"/>
</dbReference>
<accession>A0A2K2FB32</accession>
<evidence type="ECO:0000256" key="10">
    <source>
        <dbReference type="HAMAP-Rule" id="MF_01113"/>
    </source>
</evidence>
<dbReference type="GO" id="GO:0003684">
    <property type="term" value="F:damaged DNA binding"/>
    <property type="evidence" value="ECO:0007669"/>
    <property type="project" value="InterPro"/>
</dbReference>
<name>A0A2K2FB32_9CLOT</name>
<dbReference type="InterPro" id="IPR024728">
    <property type="entry name" value="PolY_HhH_motif"/>
</dbReference>
<evidence type="ECO:0000256" key="7">
    <source>
        <dbReference type="ARBA" id="ARBA00022842"/>
    </source>
</evidence>
<keyword evidence="3 10" id="KW-0808">Transferase</keyword>
<dbReference type="SUPFAM" id="SSF56672">
    <property type="entry name" value="DNA/RNA polymerases"/>
    <property type="match status" value="1"/>
</dbReference>
<sequence length="416" mass="47183">MGRAILLVDMNAFFISCEMSRNPALKGKPAAVAGDPKNRTGIILTANYEARKYKIKTTMLVHEAKKLCPDLILIPPDHEFYEQKSREVMNILRRYSPVIEQNSIDEAWLDITGCEVLFGTPVEIAQKIMKDIMNELDLWCSIGISENKFLAKMASEMKKPLGITEVWQKDVKEKIWPLPVREMYGIGRQTEKKLSNLAIYTIGDLACCDRKLLTKNLGKWGEELQKLANGIDLSPVTEHPHHDSKSISRSTTLPRDITDIDEAKTVLLRLSEEVGAEARAYGYKGRTVSITIKYKDFHSITRQKSINPTYLTRDIYRTGISLLEENWDKHRPVRLLGIGLDNFNDSDDMERQISLFDIMEEADSSTSGSRVREENLEKAIDSIRAKYGKDIVKRAKVIGNNLISSSSAEKKDPFSI</sequence>
<protein>
    <recommendedName>
        <fullName evidence="10">DNA polymerase IV</fullName>
        <shortName evidence="10">Pol IV</shortName>
        <ecNumber evidence="10">2.7.7.7</ecNumber>
    </recommendedName>
</protein>
<comment type="caution">
    <text evidence="12">The sequence shown here is derived from an EMBL/GenBank/DDBJ whole genome shotgun (WGS) entry which is preliminary data.</text>
</comment>
<evidence type="ECO:0000313" key="12">
    <source>
        <dbReference type="EMBL" id="PNT97413.1"/>
    </source>
</evidence>
<dbReference type="NCBIfam" id="NF002492">
    <property type="entry name" value="PRK01810.1"/>
    <property type="match status" value="1"/>
</dbReference>
<dbReference type="HAMAP" id="MF_01113">
    <property type="entry name" value="DNApol_IV"/>
    <property type="match status" value="1"/>
</dbReference>
<dbReference type="InterPro" id="IPR043502">
    <property type="entry name" value="DNA/RNA_pol_sf"/>
</dbReference>
<dbReference type="EC" id="2.7.7.7" evidence="10"/>
<keyword evidence="9 10" id="KW-0234">DNA repair</keyword>
<dbReference type="Proteomes" id="UP000236151">
    <property type="component" value="Unassembled WGS sequence"/>
</dbReference>
<dbReference type="RefSeq" id="WP_103082211.1">
    <property type="nucleotide sequence ID" value="NZ_CP021850.1"/>
</dbReference>
<keyword evidence="10" id="KW-0235">DNA replication</keyword>
<evidence type="ECO:0000259" key="11">
    <source>
        <dbReference type="PROSITE" id="PS50173"/>
    </source>
</evidence>
<comment type="function">
    <text evidence="10">Poorly processive, error-prone DNA polymerase involved in untargeted mutagenesis. Copies undamaged DNA at stalled replication forks, which arise in vivo from mismatched or misaligned primer ends. These misaligned primers can be extended by PolIV. Exhibits no 3'-5' exonuclease (proofreading) activity. May be involved in translesional synthesis, in conjunction with the beta clamp from PolIII.</text>
</comment>
<dbReference type="Pfam" id="PF11798">
    <property type="entry name" value="IMS_HHH"/>
    <property type="match status" value="1"/>
</dbReference>
<dbReference type="InterPro" id="IPR022880">
    <property type="entry name" value="DNApol_IV"/>
</dbReference>
<keyword evidence="7 10" id="KW-0460">Magnesium</keyword>
<dbReference type="NCBIfam" id="NF002677">
    <property type="entry name" value="PRK02406.1"/>
    <property type="match status" value="1"/>
</dbReference>
<keyword evidence="5 10" id="KW-0479">Metal-binding</keyword>
<dbReference type="GO" id="GO:0006261">
    <property type="term" value="P:DNA-templated DNA replication"/>
    <property type="evidence" value="ECO:0007669"/>
    <property type="project" value="UniProtKB-UniRule"/>
</dbReference>
<evidence type="ECO:0000313" key="13">
    <source>
        <dbReference type="Proteomes" id="UP000236151"/>
    </source>
</evidence>
<dbReference type="Gene3D" id="3.30.70.270">
    <property type="match status" value="1"/>
</dbReference>
<keyword evidence="6 10" id="KW-0227">DNA damage</keyword>
<evidence type="ECO:0000256" key="2">
    <source>
        <dbReference type="ARBA" id="ARBA00022457"/>
    </source>
</evidence>
<dbReference type="InterPro" id="IPR036775">
    <property type="entry name" value="DNA_pol_Y-fam_lit_finger_sf"/>
</dbReference>
<evidence type="ECO:0000256" key="4">
    <source>
        <dbReference type="ARBA" id="ARBA00022695"/>
    </source>
</evidence>
<evidence type="ECO:0000256" key="1">
    <source>
        <dbReference type="ARBA" id="ARBA00010945"/>
    </source>
</evidence>
<feature type="domain" description="UmuC" evidence="11">
    <location>
        <begin position="5"/>
        <end position="187"/>
    </location>
</feature>
<dbReference type="PANTHER" id="PTHR11076">
    <property type="entry name" value="DNA REPAIR POLYMERASE UMUC / TRANSFERASE FAMILY MEMBER"/>
    <property type="match status" value="1"/>
</dbReference>
<dbReference type="Pfam" id="PF00817">
    <property type="entry name" value="IMS"/>
    <property type="match status" value="1"/>
</dbReference>
<keyword evidence="4 10" id="KW-0548">Nucleotidyltransferase</keyword>
<dbReference type="OrthoDB" id="9808813at2"/>
<keyword evidence="10" id="KW-0238">DNA-binding</keyword>
<comment type="cofactor">
    <cofactor evidence="10">
        <name>Mg(2+)</name>
        <dbReference type="ChEBI" id="CHEBI:18420"/>
    </cofactor>
    <text evidence="10">Binds 2 magnesium ions per subunit.</text>
</comment>
<dbReference type="KEGG" id="cthd:CDO33_20060"/>
<dbReference type="InterPro" id="IPR001126">
    <property type="entry name" value="UmuC"/>
</dbReference>
<evidence type="ECO:0000256" key="8">
    <source>
        <dbReference type="ARBA" id="ARBA00022932"/>
    </source>
</evidence>
<dbReference type="EMBL" id="NIOJ01000037">
    <property type="protein sequence ID" value="PNT97413.1"/>
    <property type="molecule type" value="Genomic_DNA"/>
</dbReference>
<dbReference type="NCBIfam" id="NF002848">
    <property type="entry name" value="PRK03103.1"/>
    <property type="match status" value="1"/>
</dbReference>
<comment type="similarity">
    <text evidence="1 10">Belongs to the DNA polymerase type-Y family.</text>
</comment>
<dbReference type="Gene3D" id="1.10.150.20">
    <property type="entry name" value="5' to 3' exonuclease, C-terminal subdomain"/>
    <property type="match status" value="1"/>
</dbReference>
<dbReference type="InterPro" id="IPR043128">
    <property type="entry name" value="Rev_trsase/Diguanyl_cyclase"/>
</dbReference>
<feature type="active site" evidence="10">
    <location>
        <position position="106"/>
    </location>
</feature>
<comment type="catalytic activity">
    <reaction evidence="10">
        <text>DNA(n) + a 2'-deoxyribonucleoside 5'-triphosphate = DNA(n+1) + diphosphate</text>
        <dbReference type="Rhea" id="RHEA:22508"/>
        <dbReference type="Rhea" id="RHEA-COMP:17339"/>
        <dbReference type="Rhea" id="RHEA-COMP:17340"/>
        <dbReference type="ChEBI" id="CHEBI:33019"/>
        <dbReference type="ChEBI" id="CHEBI:61560"/>
        <dbReference type="ChEBI" id="CHEBI:173112"/>
        <dbReference type="EC" id="2.7.7.7"/>
    </reaction>
</comment>
<dbReference type="PROSITE" id="PS50173">
    <property type="entry name" value="UMUC"/>
    <property type="match status" value="1"/>
</dbReference>
<dbReference type="GO" id="GO:0003887">
    <property type="term" value="F:DNA-directed DNA polymerase activity"/>
    <property type="evidence" value="ECO:0007669"/>
    <property type="project" value="UniProtKB-UniRule"/>
</dbReference>
<evidence type="ECO:0000256" key="9">
    <source>
        <dbReference type="ARBA" id="ARBA00023204"/>
    </source>
</evidence>
<comment type="subunit">
    <text evidence="10">Monomer.</text>
</comment>
<feature type="site" description="Substrate discrimination" evidence="10">
    <location>
        <position position="14"/>
    </location>
</feature>
<keyword evidence="8 10" id="KW-0239">DNA-directed DNA polymerase</keyword>
<comment type="subcellular location">
    <subcellularLocation>
        <location evidence="10">Cytoplasm</location>
    </subcellularLocation>
</comment>
<keyword evidence="2 10" id="KW-0515">Mutator protein</keyword>
<dbReference type="Gene3D" id="3.40.1170.60">
    <property type="match status" value="1"/>
</dbReference>
<evidence type="ECO:0000256" key="5">
    <source>
        <dbReference type="ARBA" id="ARBA00022723"/>
    </source>
</evidence>
<reference evidence="13" key="1">
    <citation type="submission" date="2017-06" db="EMBL/GenBank/DDBJ databases">
        <title>Investigating the central metabolism of Clostridium thermosuccinogenes.</title>
        <authorList>
            <person name="Koendjbiharie J.G."/>
            <person name="Van Kranenburg R."/>
            <person name="Vriesendorp B."/>
        </authorList>
    </citation>
    <scope>NUCLEOTIDE SEQUENCE [LARGE SCALE GENOMIC DNA]</scope>
    <source>
        <strain evidence="13">DSM 5806</strain>
    </source>
</reference>
<proteinExistence type="inferred from homology"/>
<dbReference type="FunFam" id="3.40.1170.60:FF:000003">
    <property type="entry name" value="DNA polymerase eta"/>
    <property type="match status" value="1"/>
</dbReference>
<dbReference type="Pfam" id="PF11799">
    <property type="entry name" value="IMS_C"/>
    <property type="match status" value="1"/>
</dbReference>
<dbReference type="GO" id="GO:0006281">
    <property type="term" value="P:DNA repair"/>
    <property type="evidence" value="ECO:0007669"/>
    <property type="project" value="UniProtKB-UniRule"/>
</dbReference>
<dbReference type="CDD" id="cd03586">
    <property type="entry name" value="PolY_Pol_IV_kappa"/>
    <property type="match status" value="1"/>
</dbReference>
<dbReference type="PANTHER" id="PTHR11076:SF35">
    <property type="entry name" value="DNA REPAIR PROTEIN HOMOLOG YOBH"/>
    <property type="match status" value="1"/>
</dbReference>